<protein>
    <submittedName>
        <fullName evidence="4">Uncharacterized protein</fullName>
    </submittedName>
</protein>
<reference evidence="6 10" key="2">
    <citation type="submission" date="2019-02" db="EMBL/GenBank/DDBJ databases">
        <title>Bacteria dissemination in different level of health care in South Africa: the effectiveness of infections prevention and control.</title>
        <authorList>
            <person name="Shobo C."/>
            <person name="Amoako D.G."/>
            <person name="Allam M."/>
            <person name="Ismail A."/>
            <person name="Bester L.A."/>
            <person name="Essack S.Y."/>
        </authorList>
    </citation>
    <scope>NUCLEOTIDE SEQUENCE [LARGE SCALE GENOMIC DNA]</scope>
    <source>
        <strain evidence="6 10">2SIL2</strain>
    </source>
</reference>
<evidence type="ECO:0000313" key="8">
    <source>
        <dbReference type="Proteomes" id="UP000281488"/>
    </source>
</evidence>
<dbReference type="EMBL" id="RKMZ01000002">
    <property type="protein sequence ID" value="ROX34338.1"/>
    <property type="molecule type" value="Genomic_DNA"/>
</dbReference>
<evidence type="ECO:0000313" key="3">
    <source>
        <dbReference type="EMBL" id="ROX34338.1"/>
    </source>
</evidence>
<evidence type="ECO:0000313" key="6">
    <source>
        <dbReference type="EMBL" id="TKK66498.1"/>
    </source>
</evidence>
<evidence type="ECO:0000313" key="2">
    <source>
        <dbReference type="EMBL" id="QFY93288.1"/>
    </source>
</evidence>
<organism evidence="4 7">
    <name type="scientific">Enterococcus faecalis</name>
    <name type="common">Streptococcus faecalis</name>
    <dbReference type="NCBI Taxonomy" id="1351"/>
    <lineage>
        <taxon>Bacteria</taxon>
        <taxon>Bacillati</taxon>
        <taxon>Bacillota</taxon>
        <taxon>Bacilli</taxon>
        <taxon>Lactobacillales</taxon>
        <taxon>Enterococcaceae</taxon>
        <taxon>Enterococcus</taxon>
    </lineage>
</organism>
<reference evidence="1 11" key="4">
    <citation type="submission" date="2019-04" db="EMBL/GenBank/DDBJ databases">
        <title>Step-wise assembly of the neonatal virome modulated by breast feeding.</title>
        <authorList>
            <person name="Liang G."/>
            <person name="Bushman F."/>
        </authorList>
    </citation>
    <scope>NUCLEOTIDE SEQUENCE [LARGE SCALE GENOMIC DNA]</scope>
    <source>
        <strain evidence="1 11">E3754</strain>
    </source>
</reference>
<gene>
    <name evidence="2" type="ORF">CGZ46_11455</name>
    <name evidence="3" type="ORF">EGW16_06765</name>
    <name evidence="4" type="ORF">EGW70_04075</name>
    <name evidence="5" type="ORF">EU507_07465</name>
    <name evidence="6" type="ORF">EY666_16080</name>
    <name evidence="1" type="ORF">GTI81_03565</name>
</gene>
<dbReference type="Proteomes" id="UP000305511">
    <property type="component" value="Unassembled WGS sequence"/>
</dbReference>
<evidence type="ECO:0000313" key="7">
    <source>
        <dbReference type="Proteomes" id="UP000275941"/>
    </source>
</evidence>
<dbReference type="EMBL" id="WVTJ01000004">
    <property type="protein sequence ID" value="MXS51804.1"/>
    <property type="molecule type" value="Genomic_DNA"/>
</dbReference>
<dbReference type="Proteomes" id="UP000281488">
    <property type="component" value="Unassembled WGS sequence"/>
</dbReference>
<sequence>MLQQLSYDNESRFHLGVFTFFFKTEKVRSIM</sequence>
<reference evidence="7 8" key="1">
    <citation type="submission" date="2018-10" db="EMBL/GenBank/DDBJ databases">
        <title>Genotypes and phenotypes of Enterococci isolated from broiler chickens.</title>
        <authorList>
            <person name="Muhammad A.R."/>
            <person name="Diarra M.S."/>
        </authorList>
    </citation>
    <scope>NUCLEOTIDE SEQUENCE [LARGE SCALE GENOMIC DNA]</scope>
    <source>
        <strain evidence="3 8">LIT2 A36'</strain>
        <strain evidence="4 7">P7 C A21</strain>
    </source>
</reference>
<evidence type="ECO:0000313" key="1">
    <source>
        <dbReference type="EMBL" id="MXS51804.1"/>
    </source>
</evidence>
<dbReference type="Proteomes" id="UP000429730">
    <property type="component" value="Unassembled WGS sequence"/>
</dbReference>
<accession>A0A3N3GIN3</accession>
<dbReference type="Proteomes" id="UP000275941">
    <property type="component" value="Unassembled WGS sequence"/>
</dbReference>
<evidence type="ECO:0000313" key="10">
    <source>
        <dbReference type="Proteomes" id="UP000305511"/>
    </source>
</evidence>
<reference evidence="5 9" key="3">
    <citation type="submission" date="2019-02" db="EMBL/GenBank/DDBJ databases">
        <title>From farm to fork: dissemination of Tn554::fexA-optrA in linezolid-resistant Enterococcus faecalis clones from chicken feces and meat in Tunisia.</title>
        <authorList>
            <person name="Tedim A.P."/>
            <person name="Elghaieb H."/>
            <person name="Abbassi M.S."/>
            <person name="Novais C."/>
            <person name="Hassen A."/>
            <person name="Peixe L."/>
            <person name="Freitas A.R."/>
        </authorList>
    </citation>
    <scope>NUCLEOTIDE SEQUENCE [LARGE SCALE GENOMIC DNA]</scope>
    <source>
        <strain evidence="5 9">728T</strain>
    </source>
</reference>
<dbReference type="EMBL" id="RKOR01000007">
    <property type="protein sequence ID" value="ROY52293.1"/>
    <property type="molecule type" value="Genomic_DNA"/>
</dbReference>
<name>A0A3N3GIN3_ENTFL</name>
<dbReference type="EMBL" id="CP042213">
    <property type="protein sequence ID" value="QFY93288.1"/>
    <property type="molecule type" value="Genomic_DNA"/>
</dbReference>
<dbReference type="Proteomes" id="UP000292223">
    <property type="component" value="Unassembled WGS sequence"/>
</dbReference>
<evidence type="ECO:0000313" key="4">
    <source>
        <dbReference type="EMBL" id="ROY52293.1"/>
    </source>
</evidence>
<evidence type="ECO:0000313" key="5">
    <source>
        <dbReference type="EMBL" id="RYU33061.1"/>
    </source>
</evidence>
<dbReference type="EMBL" id="SIYF01000483">
    <property type="protein sequence ID" value="TKK66498.1"/>
    <property type="molecule type" value="Genomic_DNA"/>
</dbReference>
<dbReference type="AlphaFoldDB" id="A0A3N3GIN3"/>
<reference evidence="2" key="5">
    <citation type="submission" date="2019-07" db="EMBL/GenBank/DDBJ databases">
        <title>Transferable Resistance Gene optrA in Enterococcus faecalis from Swine in Brazil.</title>
        <authorList>
            <person name="Almeida L.M."/>
            <person name="Lebreton F."/>
            <person name="Gaca A."/>
            <person name="Bispo P.M."/>
            <person name="Saavedra J."/>
            <person name="Filsner P."/>
            <person name="Moreno A.M."/>
            <person name="Mamizuka E.M."/>
            <person name="Gilmore M.S."/>
        </authorList>
    </citation>
    <scope>NUCLEOTIDE SEQUENCE</scope>
    <source>
        <strain evidence="2">L15</strain>
    </source>
</reference>
<evidence type="ECO:0000313" key="11">
    <source>
        <dbReference type="Proteomes" id="UP000429730"/>
    </source>
</evidence>
<proteinExistence type="predicted"/>
<dbReference type="EMBL" id="SEWT01000004">
    <property type="protein sequence ID" value="RYU33061.1"/>
    <property type="molecule type" value="Genomic_DNA"/>
</dbReference>
<evidence type="ECO:0000313" key="9">
    <source>
        <dbReference type="Proteomes" id="UP000292223"/>
    </source>
</evidence>